<evidence type="ECO:0000313" key="2">
    <source>
        <dbReference type="Proteomes" id="UP000834106"/>
    </source>
</evidence>
<keyword evidence="2" id="KW-1185">Reference proteome</keyword>
<reference evidence="1" key="1">
    <citation type="submission" date="2023-05" db="EMBL/GenBank/DDBJ databases">
        <authorList>
            <person name="Huff M."/>
        </authorList>
    </citation>
    <scope>NUCLEOTIDE SEQUENCE</scope>
</reference>
<protein>
    <submittedName>
        <fullName evidence="1">Uncharacterized protein</fullName>
    </submittedName>
</protein>
<accession>A0AAD1YZC7</accession>
<sequence length="109" mass="12737">MVEYPYEITPLQHFEDEERMNILAATINTGRFSVSCSKNVHALLILEMLKRCNFVRIFNHFFVSQRSCLLNWAYAEAVLNCWQSIIFFVHDLGNFYIPDTAAQKKAVFP</sequence>
<dbReference type="AlphaFoldDB" id="A0AAD1YZC7"/>
<dbReference type="Proteomes" id="UP000834106">
    <property type="component" value="Chromosome 4"/>
</dbReference>
<organism evidence="1 2">
    <name type="scientific">Fraxinus pennsylvanica</name>
    <dbReference type="NCBI Taxonomy" id="56036"/>
    <lineage>
        <taxon>Eukaryota</taxon>
        <taxon>Viridiplantae</taxon>
        <taxon>Streptophyta</taxon>
        <taxon>Embryophyta</taxon>
        <taxon>Tracheophyta</taxon>
        <taxon>Spermatophyta</taxon>
        <taxon>Magnoliopsida</taxon>
        <taxon>eudicotyledons</taxon>
        <taxon>Gunneridae</taxon>
        <taxon>Pentapetalae</taxon>
        <taxon>asterids</taxon>
        <taxon>lamiids</taxon>
        <taxon>Lamiales</taxon>
        <taxon>Oleaceae</taxon>
        <taxon>Oleeae</taxon>
        <taxon>Fraxinus</taxon>
    </lineage>
</organism>
<evidence type="ECO:0000313" key="1">
    <source>
        <dbReference type="EMBL" id="CAI9760019.1"/>
    </source>
</evidence>
<dbReference type="EMBL" id="OU503039">
    <property type="protein sequence ID" value="CAI9760019.1"/>
    <property type="molecule type" value="Genomic_DNA"/>
</dbReference>
<proteinExistence type="predicted"/>
<gene>
    <name evidence="1" type="ORF">FPE_LOCUS7449</name>
</gene>
<name>A0AAD1YZC7_9LAMI</name>